<reference evidence="3" key="2">
    <citation type="submission" date="2013-12" db="EMBL/GenBank/DDBJ databases">
        <authorList>
            <person name="Yu Y."/>
            <person name="Lee S."/>
            <person name="de Baynast K."/>
            <person name="Wissotski M."/>
            <person name="Liu L."/>
            <person name="Talag J."/>
            <person name="Goicoechea J."/>
            <person name="Angelova A."/>
            <person name="Jetty R."/>
            <person name="Kudrna D."/>
            <person name="Golser W."/>
            <person name="Rivera L."/>
            <person name="Zhang J."/>
            <person name="Wing R."/>
        </authorList>
    </citation>
    <scope>NUCLEOTIDE SEQUENCE</scope>
</reference>
<feature type="transmembrane region" description="Helical" evidence="1">
    <location>
        <begin position="62"/>
        <end position="82"/>
    </location>
</feature>
<name>A0A0D9WMZ5_9ORYZ</name>
<reference evidence="2" key="3">
    <citation type="submission" date="2015-04" db="UniProtKB">
        <authorList>
            <consortium name="EnsemblPlants"/>
        </authorList>
    </citation>
    <scope>IDENTIFICATION</scope>
</reference>
<organism evidence="2 3">
    <name type="scientific">Leersia perrieri</name>
    <dbReference type="NCBI Taxonomy" id="77586"/>
    <lineage>
        <taxon>Eukaryota</taxon>
        <taxon>Viridiplantae</taxon>
        <taxon>Streptophyta</taxon>
        <taxon>Embryophyta</taxon>
        <taxon>Tracheophyta</taxon>
        <taxon>Spermatophyta</taxon>
        <taxon>Magnoliopsida</taxon>
        <taxon>Liliopsida</taxon>
        <taxon>Poales</taxon>
        <taxon>Poaceae</taxon>
        <taxon>BOP clade</taxon>
        <taxon>Oryzoideae</taxon>
        <taxon>Oryzeae</taxon>
        <taxon>Oryzinae</taxon>
        <taxon>Leersia</taxon>
    </lineage>
</organism>
<dbReference type="HOGENOM" id="CLU_160982_0_0_1"/>
<keyword evidence="1" id="KW-0472">Membrane</keyword>
<dbReference type="Proteomes" id="UP000032180">
    <property type="component" value="Chromosome 6"/>
</dbReference>
<proteinExistence type="predicted"/>
<evidence type="ECO:0000256" key="1">
    <source>
        <dbReference type="SAM" id="Phobius"/>
    </source>
</evidence>
<feature type="transmembrane region" description="Helical" evidence="1">
    <location>
        <begin position="29"/>
        <end position="50"/>
    </location>
</feature>
<dbReference type="Gramene" id="LPERR06G05880.1">
    <property type="protein sequence ID" value="LPERR06G05880.1"/>
    <property type="gene ID" value="LPERR06G05880"/>
</dbReference>
<accession>A0A0D9WMZ5</accession>
<keyword evidence="1" id="KW-1133">Transmembrane helix</keyword>
<protein>
    <submittedName>
        <fullName evidence="2">Uncharacterized protein</fullName>
    </submittedName>
</protein>
<keyword evidence="1" id="KW-0812">Transmembrane</keyword>
<evidence type="ECO:0000313" key="2">
    <source>
        <dbReference type="EnsemblPlants" id="LPERR06G05880.1"/>
    </source>
</evidence>
<keyword evidence="3" id="KW-1185">Reference proteome</keyword>
<dbReference type="AlphaFoldDB" id="A0A0D9WMZ5"/>
<sequence length="88" mass="9004">MVFCALEFFLAASCKTSSSLNPGAQFAPGALLVAILITFQLTCLLLFAYVGAGVGGAVHGGFLAVAMRRLAAVTALLAVAVLHDFSTK</sequence>
<dbReference type="EnsemblPlants" id="LPERR06G05880.1">
    <property type="protein sequence ID" value="LPERR06G05880.1"/>
    <property type="gene ID" value="LPERR06G05880"/>
</dbReference>
<evidence type="ECO:0000313" key="3">
    <source>
        <dbReference type="Proteomes" id="UP000032180"/>
    </source>
</evidence>
<reference evidence="2 3" key="1">
    <citation type="submission" date="2012-08" db="EMBL/GenBank/DDBJ databases">
        <title>Oryza genome evolution.</title>
        <authorList>
            <person name="Wing R.A."/>
        </authorList>
    </citation>
    <scope>NUCLEOTIDE SEQUENCE</scope>
</reference>